<reference evidence="3" key="1">
    <citation type="submission" date="2017-10" db="EMBL/GenBank/DDBJ databases">
        <title>Rapid genome shrinkage in a self-fertile nematode reveals novel sperm competition proteins.</title>
        <authorList>
            <person name="Yin D."/>
            <person name="Schwarz E.M."/>
            <person name="Thomas C.G."/>
            <person name="Felde R.L."/>
            <person name="Korf I.F."/>
            <person name="Cutter A.D."/>
            <person name="Schartner C.M."/>
            <person name="Ralston E.J."/>
            <person name="Meyer B.J."/>
            <person name="Haag E.S."/>
        </authorList>
    </citation>
    <scope>NUCLEOTIDE SEQUENCE [LARGE SCALE GENOMIC DNA]</scope>
    <source>
        <strain evidence="3">JU1422</strain>
    </source>
</reference>
<protein>
    <recommendedName>
        <fullName evidence="1">F-box domain-containing protein</fullName>
    </recommendedName>
</protein>
<dbReference type="Proteomes" id="UP000230233">
    <property type="component" value="Chromosome X"/>
</dbReference>
<sequence>MKLTEYPYLVQSEILHNIDYRDLFLLSFVSNKMKKIIKSSQRNRFENIKSLNYKCYRNSHPIIYIRLKNGQKTDLLAVTKRQKFEGPECFSLNVSGKLIDFKFYKYYATSYFGRFVATFNPDESTAVIESIHKYNLHFFGNSVDYYWRTEDHEINIPKLQNVSTCMELWYISPDTDNLNDFFSTSPNLKSISIRTTTPRELVRPDSKFYQAECVDTFQSYITFPDIFHHFQGKRTFIQCRRCEISHLIDFVNRWKLGRTFEKLEVLSFRNFVARSMPPNKVFNDIGAKHIDATKTPPTHTVPTKVEWYNEKKEDKNTEAGPITSCTYVVRETDKHVASVLIQGDIFRFGVWDMTEEEFLRMIE</sequence>
<proteinExistence type="predicted"/>
<gene>
    <name evidence="2" type="primary">Cnig_chr_X.g24893</name>
    <name evidence="2" type="ORF">B9Z55_024893</name>
</gene>
<evidence type="ECO:0000259" key="1">
    <source>
        <dbReference type="PROSITE" id="PS50181"/>
    </source>
</evidence>
<dbReference type="PANTHER" id="PTHR21503">
    <property type="entry name" value="F-BOX-CONTAINING HYPOTHETICAL PROTEIN C.ELEGANS"/>
    <property type="match status" value="1"/>
</dbReference>
<organism evidence="2 3">
    <name type="scientific">Caenorhabditis nigoni</name>
    <dbReference type="NCBI Taxonomy" id="1611254"/>
    <lineage>
        <taxon>Eukaryota</taxon>
        <taxon>Metazoa</taxon>
        <taxon>Ecdysozoa</taxon>
        <taxon>Nematoda</taxon>
        <taxon>Chromadorea</taxon>
        <taxon>Rhabditida</taxon>
        <taxon>Rhabditina</taxon>
        <taxon>Rhabditomorpha</taxon>
        <taxon>Rhabditoidea</taxon>
        <taxon>Rhabditidae</taxon>
        <taxon>Peloderinae</taxon>
        <taxon>Caenorhabditis</taxon>
    </lineage>
</organism>
<evidence type="ECO:0000313" key="2">
    <source>
        <dbReference type="EMBL" id="PIC19294.1"/>
    </source>
</evidence>
<evidence type="ECO:0000313" key="3">
    <source>
        <dbReference type="Proteomes" id="UP000230233"/>
    </source>
</evidence>
<dbReference type="Pfam" id="PF00646">
    <property type="entry name" value="F-box"/>
    <property type="match status" value="1"/>
</dbReference>
<dbReference type="EMBL" id="PDUG01000006">
    <property type="protein sequence ID" value="PIC19294.1"/>
    <property type="molecule type" value="Genomic_DNA"/>
</dbReference>
<dbReference type="PROSITE" id="PS50181">
    <property type="entry name" value="FBOX"/>
    <property type="match status" value="1"/>
</dbReference>
<keyword evidence="3" id="KW-1185">Reference proteome</keyword>
<dbReference type="InterPro" id="IPR001810">
    <property type="entry name" value="F-box_dom"/>
</dbReference>
<feature type="domain" description="F-box" evidence="1">
    <location>
        <begin position="1"/>
        <end position="48"/>
    </location>
</feature>
<accession>A0A2G5SVY7</accession>
<dbReference type="AlphaFoldDB" id="A0A2G5SVY7"/>
<comment type="caution">
    <text evidence="2">The sequence shown here is derived from an EMBL/GenBank/DDBJ whole genome shotgun (WGS) entry which is preliminary data.</text>
</comment>
<dbReference type="PANTHER" id="PTHR21503:SF8">
    <property type="entry name" value="F-BOX ASSOCIATED DOMAIN-CONTAINING PROTEIN-RELATED"/>
    <property type="match status" value="1"/>
</dbReference>
<name>A0A2G5SVY7_9PELO</name>